<comment type="caution">
    <text evidence="1">The sequence shown here is derived from an EMBL/GenBank/DDBJ whole genome shotgun (WGS) entry which is preliminary data.</text>
</comment>
<name>A0ABQ2VKR4_9ACTN</name>
<reference evidence="2" key="1">
    <citation type="journal article" date="2019" name="Int. J. Syst. Evol. Microbiol.">
        <title>The Global Catalogue of Microorganisms (GCM) 10K type strain sequencing project: providing services to taxonomists for standard genome sequencing and annotation.</title>
        <authorList>
            <consortium name="The Broad Institute Genomics Platform"/>
            <consortium name="The Broad Institute Genome Sequencing Center for Infectious Disease"/>
            <person name="Wu L."/>
            <person name="Ma J."/>
        </authorList>
    </citation>
    <scope>NUCLEOTIDE SEQUENCE [LARGE SCALE GENOMIC DNA]</scope>
    <source>
        <strain evidence="2">JCM 3399</strain>
    </source>
</reference>
<dbReference type="EMBL" id="BMRP01000039">
    <property type="protein sequence ID" value="GGU92130.1"/>
    <property type="molecule type" value="Genomic_DNA"/>
</dbReference>
<gene>
    <name evidence="1" type="ORF">GCM10010211_68690</name>
</gene>
<evidence type="ECO:0000313" key="2">
    <source>
        <dbReference type="Proteomes" id="UP000654471"/>
    </source>
</evidence>
<protein>
    <submittedName>
        <fullName evidence="1">Uncharacterized protein</fullName>
    </submittedName>
</protein>
<organism evidence="1 2">
    <name type="scientific">Streptomyces albospinus</name>
    <dbReference type="NCBI Taxonomy" id="285515"/>
    <lineage>
        <taxon>Bacteria</taxon>
        <taxon>Bacillati</taxon>
        <taxon>Actinomycetota</taxon>
        <taxon>Actinomycetes</taxon>
        <taxon>Kitasatosporales</taxon>
        <taxon>Streptomycetaceae</taxon>
        <taxon>Streptomyces</taxon>
    </lineage>
</organism>
<sequence>MSAAFHRPSAAKAASLRKALPWWALALPVVSFIALLVLVANPGEASAAGAGSVPQGLAPLLEFLARVVGIGG</sequence>
<accession>A0ABQ2VKR4</accession>
<proteinExistence type="predicted"/>
<keyword evidence="2" id="KW-1185">Reference proteome</keyword>
<dbReference type="RefSeq" id="WP_189306715.1">
    <property type="nucleotide sequence ID" value="NZ_BMRP01000039.1"/>
</dbReference>
<dbReference type="Proteomes" id="UP000654471">
    <property type="component" value="Unassembled WGS sequence"/>
</dbReference>
<evidence type="ECO:0000313" key="1">
    <source>
        <dbReference type="EMBL" id="GGU92130.1"/>
    </source>
</evidence>